<proteinExistence type="predicted"/>
<comment type="caution">
    <text evidence="2">The sequence shown here is derived from an EMBL/GenBank/DDBJ whole genome shotgun (WGS) entry which is preliminary data.</text>
</comment>
<accession>A0AA88IXI8</accession>
<name>A0AA88IXI8_FICCA</name>
<feature type="compositionally biased region" description="Basic and acidic residues" evidence="1">
    <location>
        <begin position="128"/>
        <end position="137"/>
    </location>
</feature>
<keyword evidence="3" id="KW-1185">Reference proteome</keyword>
<feature type="region of interest" description="Disordered" evidence="1">
    <location>
        <begin position="54"/>
        <end position="149"/>
    </location>
</feature>
<evidence type="ECO:0000313" key="3">
    <source>
        <dbReference type="Proteomes" id="UP001187192"/>
    </source>
</evidence>
<feature type="compositionally biased region" description="Basic and acidic residues" evidence="1">
    <location>
        <begin position="75"/>
        <end position="99"/>
    </location>
</feature>
<reference evidence="2" key="1">
    <citation type="submission" date="2023-07" db="EMBL/GenBank/DDBJ databases">
        <title>draft genome sequence of fig (Ficus carica).</title>
        <authorList>
            <person name="Takahashi T."/>
            <person name="Nishimura K."/>
        </authorList>
    </citation>
    <scope>NUCLEOTIDE SEQUENCE</scope>
</reference>
<protein>
    <submittedName>
        <fullName evidence="2">Uncharacterized protein</fullName>
    </submittedName>
</protein>
<evidence type="ECO:0000256" key="1">
    <source>
        <dbReference type="SAM" id="MobiDB-lite"/>
    </source>
</evidence>
<dbReference type="AlphaFoldDB" id="A0AA88IXI8"/>
<dbReference type="EMBL" id="BTGU01000072">
    <property type="protein sequence ID" value="GMN57739.1"/>
    <property type="molecule type" value="Genomic_DNA"/>
</dbReference>
<sequence length="149" mass="16693">MGMCSRASTQIQLCNSSPSFPNGCPFASNETSIRCRFVLTWWTLLIRVAFRLPSSSGLNLGDGVGENVPDSLGDGEERERERRAAWATARAKERERETGDLDDGEERERHGVGEGEEREIETGGLGDGEERERERRAAWVTARRERHTA</sequence>
<gene>
    <name evidence="2" type="ORF">TIFTF001_026853</name>
</gene>
<evidence type="ECO:0000313" key="2">
    <source>
        <dbReference type="EMBL" id="GMN57739.1"/>
    </source>
</evidence>
<dbReference type="Proteomes" id="UP001187192">
    <property type="component" value="Unassembled WGS sequence"/>
</dbReference>
<organism evidence="2 3">
    <name type="scientific">Ficus carica</name>
    <name type="common">Common fig</name>
    <dbReference type="NCBI Taxonomy" id="3494"/>
    <lineage>
        <taxon>Eukaryota</taxon>
        <taxon>Viridiplantae</taxon>
        <taxon>Streptophyta</taxon>
        <taxon>Embryophyta</taxon>
        <taxon>Tracheophyta</taxon>
        <taxon>Spermatophyta</taxon>
        <taxon>Magnoliopsida</taxon>
        <taxon>eudicotyledons</taxon>
        <taxon>Gunneridae</taxon>
        <taxon>Pentapetalae</taxon>
        <taxon>rosids</taxon>
        <taxon>fabids</taxon>
        <taxon>Rosales</taxon>
        <taxon>Moraceae</taxon>
        <taxon>Ficeae</taxon>
        <taxon>Ficus</taxon>
    </lineage>
</organism>
<feature type="compositionally biased region" description="Basic and acidic residues" evidence="1">
    <location>
        <begin position="106"/>
        <end position="115"/>
    </location>
</feature>